<reference evidence="3" key="1">
    <citation type="submission" date="2021-01" db="EMBL/GenBank/DDBJ databases">
        <authorList>
            <person name="Corre E."/>
            <person name="Pelletier E."/>
            <person name="Niang G."/>
            <person name="Scheremetjew M."/>
            <person name="Finn R."/>
            <person name="Kale V."/>
            <person name="Holt S."/>
            <person name="Cochrane G."/>
            <person name="Meng A."/>
            <person name="Brown T."/>
            <person name="Cohen L."/>
        </authorList>
    </citation>
    <scope>NUCLEOTIDE SEQUENCE</scope>
    <source>
        <strain evidence="3">UIO037</strain>
    </source>
</reference>
<protein>
    <submittedName>
        <fullName evidence="3">Uncharacterized protein</fullName>
    </submittedName>
</protein>
<keyword evidence="2" id="KW-0812">Transmembrane</keyword>
<keyword evidence="2" id="KW-1133">Transmembrane helix</keyword>
<feature type="transmembrane region" description="Helical" evidence="2">
    <location>
        <begin position="138"/>
        <end position="160"/>
    </location>
</feature>
<sequence>MNYKLENGGLKIVFDFLESAAVFSLSKMWSDLISAFIFGLHAIPYCGGFVATVCTPDAPSSAQFIYALCAAPVAGLLKHLSESTGLVDLPGMYDDIPMILKYIVGWAFGGAVSKLTAELKDEYPGLCSEGGDCTMIDIGFATAATLLSAFVILVLRPFAAQIECGNSAVVNWFEDFLEDVLQMIIRGAEVVAMVLWYNTFYAFSHLEVVGSVTQGHMDFFYACTATFLGAMVMVFLESTEQNMKRIKKAEGIPDDEAHWTDAVILFSDTVQSCFGFVTGCAWSDWLFETATVLGANPTVPVIFANLGLTLVLTLFSCYWLVMNTSTDGLEDSLTLTEEEKKARAEAKATDRGEVEKEFFAGALGFFVLGGWLVVVKNLFAPFMVLIESAFTFADETYGLSVPAKTGDTVAVLLFAPIFTVVMFSVFGKVMSGFQNKTPVDEVAKKAAPAKDAEGNRRKSRASSVGYDANYKGSSKELV</sequence>
<keyword evidence="2" id="KW-0472">Membrane</keyword>
<gene>
    <name evidence="3" type="ORF">CPOL0286_LOCUS10083</name>
</gene>
<feature type="transmembrane region" description="Helical" evidence="2">
    <location>
        <begin position="358"/>
        <end position="386"/>
    </location>
</feature>
<feature type="compositionally biased region" description="Basic and acidic residues" evidence="1">
    <location>
        <begin position="444"/>
        <end position="456"/>
    </location>
</feature>
<organism evidence="3">
    <name type="scientific">Prymnesium polylepis</name>
    <dbReference type="NCBI Taxonomy" id="72548"/>
    <lineage>
        <taxon>Eukaryota</taxon>
        <taxon>Haptista</taxon>
        <taxon>Haptophyta</taxon>
        <taxon>Prymnesiophyceae</taxon>
        <taxon>Prymnesiales</taxon>
        <taxon>Prymnesiaceae</taxon>
        <taxon>Prymnesium</taxon>
    </lineage>
</organism>
<feature type="transmembrane region" description="Helical" evidence="2">
    <location>
        <begin position="406"/>
        <end position="426"/>
    </location>
</feature>
<evidence type="ECO:0000313" key="3">
    <source>
        <dbReference type="EMBL" id="CAE2226101.1"/>
    </source>
</evidence>
<accession>A0A7S4MJR0</accession>
<name>A0A7S4MJR0_9EUKA</name>
<evidence type="ECO:0000256" key="2">
    <source>
        <dbReference type="SAM" id="Phobius"/>
    </source>
</evidence>
<feature type="transmembrane region" description="Helical" evidence="2">
    <location>
        <begin position="32"/>
        <end position="54"/>
    </location>
</feature>
<feature type="transmembrane region" description="Helical" evidence="2">
    <location>
        <begin position="180"/>
        <end position="198"/>
    </location>
</feature>
<feature type="transmembrane region" description="Helical" evidence="2">
    <location>
        <begin position="301"/>
        <end position="321"/>
    </location>
</feature>
<feature type="transmembrane region" description="Helical" evidence="2">
    <location>
        <begin position="219"/>
        <end position="236"/>
    </location>
</feature>
<feature type="region of interest" description="Disordered" evidence="1">
    <location>
        <begin position="444"/>
        <end position="478"/>
    </location>
</feature>
<dbReference type="EMBL" id="HBKO01022269">
    <property type="protein sequence ID" value="CAE2226101.1"/>
    <property type="molecule type" value="Transcribed_RNA"/>
</dbReference>
<evidence type="ECO:0000256" key="1">
    <source>
        <dbReference type="SAM" id="MobiDB-lite"/>
    </source>
</evidence>
<dbReference type="AlphaFoldDB" id="A0A7S4MJR0"/>
<proteinExistence type="predicted"/>